<dbReference type="Gene3D" id="3.40.50.1820">
    <property type="entry name" value="alpha/beta hydrolase"/>
    <property type="match status" value="1"/>
</dbReference>
<dbReference type="InterPro" id="IPR001375">
    <property type="entry name" value="Peptidase_S9_cat"/>
</dbReference>
<dbReference type="EMBL" id="VBOZ01000014">
    <property type="protein sequence ID" value="TMQ65172.1"/>
    <property type="molecule type" value="Genomic_DNA"/>
</dbReference>
<accession>A0A538TNH0</accession>
<proteinExistence type="predicted"/>
<feature type="region of interest" description="Disordered" evidence="3">
    <location>
        <begin position="129"/>
        <end position="165"/>
    </location>
</feature>
<dbReference type="SUPFAM" id="SSF82171">
    <property type="entry name" value="DPP6 N-terminal domain-like"/>
    <property type="match status" value="1"/>
</dbReference>
<dbReference type="Gene3D" id="2.120.10.30">
    <property type="entry name" value="TolB, C-terminal domain"/>
    <property type="match status" value="2"/>
</dbReference>
<dbReference type="AlphaFoldDB" id="A0A538TNH0"/>
<evidence type="ECO:0000256" key="1">
    <source>
        <dbReference type="ARBA" id="ARBA00022801"/>
    </source>
</evidence>
<dbReference type="PANTHER" id="PTHR42776">
    <property type="entry name" value="SERINE PEPTIDASE S9 FAMILY MEMBER"/>
    <property type="match status" value="1"/>
</dbReference>
<dbReference type="SUPFAM" id="SSF53474">
    <property type="entry name" value="alpha/beta-Hydrolases"/>
    <property type="match status" value="1"/>
</dbReference>
<evidence type="ECO:0000256" key="2">
    <source>
        <dbReference type="ARBA" id="ARBA00022825"/>
    </source>
</evidence>
<keyword evidence="2" id="KW-0720">Serine protease</keyword>
<dbReference type="PANTHER" id="PTHR42776:SF27">
    <property type="entry name" value="DIPEPTIDYL PEPTIDASE FAMILY MEMBER 6"/>
    <property type="match status" value="1"/>
</dbReference>
<reference evidence="5 6" key="1">
    <citation type="journal article" date="2019" name="Nat. Microbiol.">
        <title>Mediterranean grassland soil C-N compound turnover is dependent on rainfall and depth, and is mediated by genomically divergent microorganisms.</title>
        <authorList>
            <person name="Diamond S."/>
            <person name="Andeer P.F."/>
            <person name="Li Z."/>
            <person name="Crits-Christoph A."/>
            <person name="Burstein D."/>
            <person name="Anantharaman K."/>
            <person name="Lane K.R."/>
            <person name="Thomas B.C."/>
            <person name="Pan C."/>
            <person name="Northen T.R."/>
            <person name="Banfield J.F."/>
        </authorList>
    </citation>
    <scope>NUCLEOTIDE SEQUENCE [LARGE SCALE GENOMIC DNA]</scope>
    <source>
        <strain evidence="5">WS_9</strain>
    </source>
</reference>
<comment type="caution">
    <text evidence="5">The sequence shown here is derived from an EMBL/GenBank/DDBJ whole genome shotgun (WGS) entry which is preliminary data.</text>
</comment>
<feature type="compositionally biased region" description="Basic and acidic residues" evidence="3">
    <location>
        <begin position="148"/>
        <end position="159"/>
    </location>
</feature>
<protein>
    <submittedName>
        <fullName evidence="5">S9 family peptidase</fullName>
    </submittedName>
</protein>
<keyword evidence="1" id="KW-0378">Hydrolase</keyword>
<dbReference type="Proteomes" id="UP000317691">
    <property type="component" value="Unassembled WGS sequence"/>
</dbReference>
<feature type="domain" description="Peptidase S9 prolyl oligopeptidase catalytic" evidence="4">
    <location>
        <begin position="471"/>
        <end position="679"/>
    </location>
</feature>
<dbReference type="Pfam" id="PF07676">
    <property type="entry name" value="PD40"/>
    <property type="match status" value="4"/>
</dbReference>
<evidence type="ECO:0000313" key="6">
    <source>
        <dbReference type="Proteomes" id="UP000317691"/>
    </source>
</evidence>
<dbReference type="InterPro" id="IPR011659">
    <property type="entry name" value="WD40"/>
</dbReference>
<dbReference type="GO" id="GO:0004252">
    <property type="term" value="F:serine-type endopeptidase activity"/>
    <property type="evidence" value="ECO:0007669"/>
    <property type="project" value="TreeGrafter"/>
</dbReference>
<keyword evidence="2" id="KW-0645">Protease</keyword>
<dbReference type="GO" id="GO:0006508">
    <property type="term" value="P:proteolysis"/>
    <property type="evidence" value="ECO:0007669"/>
    <property type="project" value="InterPro"/>
</dbReference>
<gene>
    <name evidence="5" type="ORF">E6K79_05240</name>
</gene>
<dbReference type="Pfam" id="PF00326">
    <property type="entry name" value="Peptidase_S9"/>
    <property type="match status" value="1"/>
</dbReference>
<evidence type="ECO:0000313" key="5">
    <source>
        <dbReference type="EMBL" id="TMQ65172.1"/>
    </source>
</evidence>
<evidence type="ECO:0000256" key="3">
    <source>
        <dbReference type="SAM" id="MobiDB-lite"/>
    </source>
</evidence>
<organism evidence="5 6">
    <name type="scientific">Eiseniibacteriota bacterium</name>
    <dbReference type="NCBI Taxonomy" id="2212470"/>
    <lineage>
        <taxon>Bacteria</taxon>
        <taxon>Candidatus Eiseniibacteriota</taxon>
    </lineage>
</organism>
<sequence>MPTPRTLQPEDLFQIQFVDALTVSPDGSRIVYTIRTIDAEKDNYQSHLWLVPAAGGEPRRLTFGENKNMGAAFSPDGRWLAFVSNRKDKRAQIYRLPLDGGEGERLTDLDGSVGGLAWSPDGGRISFVYTPSDPPETGHLPGSTPLKKAQDAKAEKKDPPPPSYRHITRLRYKFDGQGFLPQARSHIHVLDVATREVRALTSGPVDHEPPVWSPDGKWLAFAANRDRDNDYNFYVVSDVWVMPSAGGEPKNLTPQPGVASSPSWSPDGKRIAFIGHAKENDWWGWYNHHVWVVSAEGGAARDLTPDLDRVSADVMGSDLNDFHESARPVWSRDGSTVYFQSTDTGSVHLYAAPSTGGKAERLTEGALRIMGLVGSKGADDLVVLRCGHKDAGTIARFDPKRRAMTPITEPNKELFASLTIVQPEEFWVSAPEGHKIQAWILKPPNADPKKKHPMILEIHGGPRVQWGACYFHEFQMFANAGFYVVFSNPRGGLGYGEAFNQAIVKDWGGPAFDDLMLVVDEALKRHPEVDPERLGVTGGSYGGYMTNWVVGHTERFRAALTQRCVTTISTLLLASDDLGGAPSEFGDEPWNMTSEALWRQSPLAYADKIKTPLMITHSLQDQRCPISEAEILYKTLKAMRREVEMVLFPDESHGLSRGGTPSRRVARLHVMRDWFTRHLMPGGAPSDSVGAAAEPAMAGVR</sequence>
<name>A0A538TNH0_UNCEI</name>
<dbReference type="InterPro" id="IPR029058">
    <property type="entry name" value="AB_hydrolase_fold"/>
</dbReference>
<evidence type="ECO:0000259" key="4">
    <source>
        <dbReference type="Pfam" id="PF00326"/>
    </source>
</evidence>
<dbReference type="InterPro" id="IPR011042">
    <property type="entry name" value="6-blade_b-propeller_TolB-like"/>
</dbReference>